<reference evidence="3" key="1">
    <citation type="submission" date="2019-09" db="EMBL/GenBank/DDBJ databases">
        <title>Genomic analysis of Haloferax sp. CBA1149.</title>
        <authorList>
            <person name="Roh S.W."/>
        </authorList>
    </citation>
    <scope>NUCLEOTIDE SEQUENCE</scope>
    <source>
        <strain evidence="3">CBA1149</strain>
    </source>
</reference>
<dbReference type="Pfam" id="PF00884">
    <property type="entry name" value="Sulfatase"/>
    <property type="match status" value="1"/>
</dbReference>
<dbReference type="GO" id="GO:0004065">
    <property type="term" value="F:arylsulfatase activity"/>
    <property type="evidence" value="ECO:0007669"/>
    <property type="project" value="TreeGrafter"/>
</dbReference>
<sequence>MADNVVVVTLDSVRADHTTVGGYSKNTTPTLEQLAQVNFLNARSNAPCTPHSMPSALTGLLPLSDGVLALQEKDTIPKYLQESGYQTCFVNSNIQIPRFNYHSDFGTHIDFSNISDDSSESSRIASEIFDKGKKFLDSGGVSGKIGVMLKDSYHRFAGVLQPHVEDQKLVEEAIDWMSAVEEPFFIWIHFMDTHYPYNFAEEHFEQVSEFSFNENRYARLLTRAMTHTRKGNFVWELDKEQQQYLRDAYDASILQADENISKLVDEIDLDSTLFICSSDHGEELWDHGCFGHAGRPSIPREMTLYEEMLRIPLVFAGDVPVQDEKEISAPVSLLDLAPTILSEAGTELTSRNFHGQNILQDSIKEDREIIAHSTSPGDPVDFNNNSNSKWLASLIKYRTKMVIDSRDNREIFNVENGREQPLNDLCEENREEYLTTINNSVSLSHSDENIEINENTEERLKELGYLG</sequence>
<dbReference type="PANTHER" id="PTHR42693:SF33">
    <property type="entry name" value="ARYLSULFATASE"/>
    <property type="match status" value="1"/>
</dbReference>
<evidence type="ECO:0000259" key="2">
    <source>
        <dbReference type="Pfam" id="PF00884"/>
    </source>
</evidence>
<gene>
    <name evidence="3" type="ORF">Hfx1149_05530</name>
</gene>
<dbReference type="InterPro" id="IPR000917">
    <property type="entry name" value="Sulfatase_N"/>
</dbReference>
<evidence type="ECO:0000313" key="3">
    <source>
        <dbReference type="EMBL" id="KAB1187520.1"/>
    </source>
</evidence>
<comment type="similarity">
    <text evidence="1">Belongs to the sulfatase family.</text>
</comment>
<dbReference type="InterPro" id="IPR017850">
    <property type="entry name" value="Alkaline_phosphatase_core_sf"/>
</dbReference>
<protein>
    <submittedName>
        <fullName evidence="3">Sulfatase</fullName>
    </submittedName>
</protein>
<dbReference type="EMBL" id="VZUS01000001">
    <property type="protein sequence ID" value="KAB1187520.1"/>
    <property type="molecule type" value="Genomic_DNA"/>
</dbReference>
<dbReference type="AlphaFoldDB" id="A0A643JTD3"/>
<dbReference type="InterPro" id="IPR050738">
    <property type="entry name" value="Sulfatase"/>
</dbReference>
<dbReference type="Gene3D" id="3.40.720.10">
    <property type="entry name" value="Alkaline Phosphatase, subunit A"/>
    <property type="match status" value="1"/>
</dbReference>
<dbReference type="SUPFAM" id="SSF53649">
    <property type="entry name" value="Alkaline phosphatase-like"/>
    <property type="match status" value="1"/>
</dbReference>
<proteinExistence type="inferred from homology"/>
<comment type="caution">
    <text evidence="3">The sequence shown here is derived from an EMBL/GenBank/DDBJ whole genome shotgun (WGS) entry which is preliminary data.</text>
</comment>
<evidence type="ECO:0000256" key="1">
    <source>
        <dbReference type="ARBA" id="ARBA00008779"/>
    </source>
</evidence>
<dbReference type="CDD" id="cd16148">
    <property type="entry name" value="sulfatase_like"/>
    <property type="match status" value="1"/>
</dbReference>
<dbReference type="RefSeq" id="WP_151136255.1">
    <property type="nucleotide sequence ID" value="NZ_VZUS01000001.1"/>
</dbReference>
<name>A0A643JTD3_9EURY</name>
<organism evidence="3">
    <name type="scientific">Haloferax sp. CBA1149</name>
    <dbReference type="NCBI Taxonomy" id="2650753"/>
    <lineage>
        <taxon>Archaea</taxon>
        <taxon>Methanobacteriati</taxon>
        <taxon>Methanobacteriota</taxon>
        <taxon>Stenosarchaea group</taxon>
        <taxon>Halobacteria</taxon>
        <taxon>Halobacteriales</taxon>
        <taxon>Haloferacaceae</taxon>
        <taxon>Haloferax</taxon>
    </lineage>
</organism>
<accession>A0A643JTD3</accession>
<feature type="domain" description="Sulfatase N-terminal" evidence="2">
    <location>
        <begin position="4"/>
        <end position="345"/>
    </location>
</feature>
<dbReference type="PANTHER" id="PTHR42693">
    <property type="entry name" value="ARYLSULFATASE FAMILY MEMBER"/>
    <property type="match status" value="1"/>
</dbReference>